<organism evidence="1 2">
    <name type="scientific">Vaccinium darrowii</name>
    <dbReference type="NCBI Taxonomy" id="229202"/>
    <lineage>
        <taxon>Eukaryota</taxon>
        <taxon>Viridiplantae</taxon>
        <taxon>Streptophyta</taxon>
        <taxon>Embryophyta</taxon>
        <taxon>Tracheophyta</taxon>
        <taxon>Spermatophyta</taxon>
        <taxon>Magnoliopsida</taxon>
        <taxon>eudicotyledons</taxon>
        <taxon>Gunneridae</taxon>
        <taxon>Pentapetalae</taxon>
        <taxon>asterids</taxon>
        <taxon>Ericales</taxon>
        <taxon>Ericaceae</taxon>
        <taxon>Vaccinioideae</taxon>
        <taxon>Vaccinieae</taxon>
        <taxon>Vaccinium</taxon>
    </lineage>
</organism>
<name>A0ACB7WZ58_9ERIC</name>
<reference evidence="1 2" key="1">
    <citation type="journal article" date="2021" name="Hortic Res">
        <title>High-quality reference genome and annotation aids understanding of berry development for evergreen blueberry (Vaccinium darrowii).</title>
        <authorList>
            <person name="Yu J."/>
            <person name="Hulse-Kemp A.M."/>
            <person name="Babiker E."/>
            <person name="Staton M."/>
        </authorList>
    </citation>
    <scope>NUCLEOTIDE SEQUENCE [LARGE SCALE GENOMIC DNA]</scope>
    <source>
        <strain evidence="2">cv. NJ 8807/NJ 8810</strain>
        <tissue evidence="1">Young leaf</tissue>
    </source>
</reference>
<dbReference type="EMBL" id="CM037152">
    <property type="protein sequence ID" value="KAH7833717.1"/>
    <property type="molecule type" value="Genomic_DNA"/>
</dbReference>
<protein>
    <submittedName>
        <fullName evidence="1">Uncharacterized protein</fullName>
    </submittedName>
</protein>
<keyword evidence="2" id="KW-1185">Reference proteome</keyword>
<sequence>MHCNYKSAIHLQRYPATKPTLLCKTQEDSFNLEETHGVQIESQYSTVSPETQNSRVRGKAFSIEEDEALCRAWLAISQDPITGNSQSMGVFWERIRIKEAHRMYHVFQKRPFTFDTSWEILRHSCKWNAIRTQQNNPNSQTSCSTPTAPTLCEFDVDVDQQTSPEMLKRPTGSKGEKEKKKMKAINYDKYNEIAANQTKIVEALTTISSRGIERDQEKAIDHQKRNEAREAQLQYLAMMNEREQRKEDHAIMSMDMSMLNPIQKAYYEELQGKIIARRGF</sequence>
<gene>
    <name evidence="1" type="ORF">Vadar_009033</name>
</gene>
<proteinExistence type="predicted"/>
<comment type="caution">
    <text evidence="1">The sequence shown here is derived from an EMBL/GenBank/DDBJ whole genome shotgun (WGS) entry which is preliminary data.</text>
</comment>
<accession>A0ACB7WZ58</accession>
<evidence type="ECO:0000313" key="1">
    <source>
        <dbReference type="EMBL" id="KAH7833717.1"/>
    </source>
</evidence>
<evidence type="ECO:0000313" key="2">
    <source>
        <dbReference type="Proteomes" id="UP000828048"/>
    </source>
</evidence>
<dbReference type="Proteomes" id="UP000828048">
    <property type="component" value="Chromosome 2"/>
</dbReference>